<dbReference type="Pfam" id="PF01739">
    <property type="entry name" value="CheR"/>
    <property type="match status" value="1"/>
</dbReference>
<dbReference type="OrthoDB" id="9816309at2"/>
<feature type="binding site" evidence="6">
    <location>
        <begin position="197"/>
        <end position="198"/>
    </location>
    <ligand>
        <name>S-adenosyl-L-methionine</name>
        <dbReference type="ChEBI" id="CHEBI:59789"/>
    </ligand>
</feature>
<feature type="binding site" evidence="6">
    <location>
        <begin position="215"/>
        <end position="216"/>
    </location>
    <ligand>
        <name>S-adenosyl-L-methionine</name>
        <dbReference type="ChEBI" id="CHEBI:59789"/>
    </ligand>
</feature>
<feature type="binding site" evidence="6">
    <location>
        <position position="82"/>
    </location>
    <ligand>
        <name>S-adenosyl-L-methionine</name>
        <dbReference type="ChEBI" id="CHEBI:59789"/>
    </ligand>
</feature>
<dbReference type="InterPro" id="IPR022642">
    <property type="entry name" value="CheR_C"/>
</dbReference>
<dbReference type="Gene3D" id="3.40.50.150">
    <property type="entry name" value="Vaccinia Virus protein VP39"/>
    <property type="match status" value="1"/>
</dbReference>
<evidence type="ECO:0000256" key="3">
    <source>
        <dbReference type="ARBA" id="ARBA00022679"/>
    </source>
</evidence>
<gene>
    <name evidence="8" type="ORF">SAMN05660652_03461</name>
</gene>
<sequence length="269" mass="30728">MSDAPITAQEFALFQRLIYKIAGISLSDAKRVLLVGRLTRRLKHHGLETFSQYYRLLQSGEQPEELQTMVDLLTTNETYFFREPKHFEFLRDEIVARRNSPTTFRVWSAASSSGEEAYSIAMTLADSMQGKNWEIVGSDISTQVLRRAAAGHYSLARTEGIPSEFLKRYCLRGVRANEGTLLIAPELRQRVSFHQINLTLHVDADIGEFDVIFLRNVMIYFDPDTKTRVVHNLLPRLKSGGYLFIGHSETLNGITDRVQSVEPTIYRKP</sequence>
<dbReference type="SMART" id="SM00138">
    <property type="entry name" value="MeTrc"/>
    <property type="match status" value="1"/>
</dbReference>
<evidence type="ECO:0000259" key="7">
    <source>
        <dbReference type="PROSITE" id="PS50123"/>
    </source>
</evidence>
<keyword evidence="9" id="KW-1185">Reference proteome</keyword>
<dbReference type="Gene3D" id="1.10.155.10">
    <property type="entry name" value="Chemotaxis receptor methyltransferase CheR, N-terminal domain"/>
    <property type="match status" value="1"/>
</dbReference>
<dbReference type="RefSeq" id="WP_091939456.1">
    <property type="nucleotide sequence ID" value="NZ_FNCY01000019.1"/>
</dbReference>
<dbReference type="EMBL" id="FNCY01000019">
    <property type="protein sequence ID" value="SDI45361.1"/>
    <property type="molecule type" value="Genomic_DNA"/>
</dbReference>
<evidence type="ECO:0000256" key="4">
    <source>
        <dbReference type="ARBA" id="ARBA00022691"/>
    </source>
</evidence>
<dbReference type="PROSITE" id="PS50123">
    <property type="entry name" value="CHER"/>
    <property type="match status" value="1"/>
</dbReference>
<evidence type="ECO:0000256" key="6">
    <source>
        <dbReference type="PIRSR" id="PIRSR000410-1"/>
    </source>
</evidence>
<dbReference type="AlphaFoldDB" id="A0A1G8KPG3"/>
<dbReference type="PIRSF" id="PIRSF000410">
    <property type="entry name" value="CheR"/>
    <property type="match status" value="1"/>
</dbReference>
<keyword evidence="3 5" id="KW-0808">Transferase</keyword>
<evidence type="ECO:0000313" key="9">
    <source>
        <dbReference type="Proteomes" id="UP000198607"/>
    </source>
</evidence>
<feature type="binding site" evidence="6">
    <location>
        <position position="76"/>
    </location>
    <ligand>
        <name>S-adenosyl-L-methionine</name>
        <dbReference type="ChEBI" id="CHEBI:59789"/>
    </ligand>
</feature>
<evidence type="ECO:0000313" key="8">
    <source>
        <dbReference type="EMBL" id="SDI45361.1"/>
    </source>
</evidence>
<dbReference type="EC" id="2.1.1.80" evidence="5"/>
<evidence type="ECO:0000256" key="1">
    <source>
        <dbReference type="ARBA" id="ARBA00001541"/>
    </source>
</evidence>
<comment type="catalytic activity">
    <reaction evidence="1 5">
        <text>L-glutamyl-[protein] + S-adenosyl-L-methionine = [protein]-L-glutamate 5-O-methyl ester + S-adenosyl-L-homocysteine</text>
        <dbReference type="Rhea" id="RHEA:24452"/>
        <dbReference type="Rhea" id="RHEA-COMP:10208"/>
        <dbReference type="Rhea" id="RHEA-COMP:10311"/>
        <dbReference type="ChEBI" id="CHEBI:29973"/>
        <dbReference type="ChEBI" id="CHEBI:57856"/>
        <dbReference type="ChEBI" id="CHEBI:59789"/>
        <dbReference type="ChEBI" id="CHEBI:82795"/>
        <dbReference type="EC" id="2.1.1.80"/>
    </reaction>
</comment>
<feature type="binding site" evidence="6">
    <location>
        <position position="139"/>
    </location>
    <ligand>
        <name>S-adenosyl-L-methionine</name>
        <dbReference type="ChEBI" id="CHEBI:59789"/>
    </ligand>
</feature>
<protein>
    <recommendedName>
        <fullName evidence="5">Chemotaxis protein methyltransferase</fullName>
        <ecNumber evidence="5">2.1.1.80</ecNumber>
    </recommendedName>
</protein>
<organism evidence="8 9">
    <name type="scientific">Propionivibrio dicarboxylicus</name>
    <dbReference type="NCBI Taxonomy" id="83767"/>
    <lineage>
        <taxon>Bacteria</taxon>
        <taxon>Pseudomonadati</taxon>
        <taxon>Pseudomonadota</taxon>
        <taxon>Betaproteobacteria</taxon>
        <taxon>Rhodocyclales</taxon>
        <taxon>Rhodocyclaceae</taxon>
        <taxon>Propionivibrio</taxon>
    </lineage>
</organism>
<evidence type="ECO:0000256" key="2">
    <source>
        <dbReference type="ARBA" id="ARBA00022603"/>
    </source>
</evidence>
<dbReference type="Proteomes" id="UP000198607">
    <property type="component" value="Unassembled WGS sequence"/>
</dbReference>
<keyword evidence="2 5" id="KW-0489">Methyltransferase</keyword>
<dbReference type="PRINTS" id="PR00996">
    <property type="entry name" value="CHERMTFRASE"/>
</dbReference>
<dbReference type="InterPro" id="IPR029063">
    <property type="entry name" value="SAM-dependent_MTases_sf"/>
</dbReference>
<dbReference type="PANTHER" id="PTHR24422">
    <property type="entry name" value="CHEMOTAXIS PROTEIN METHYLTRANSFERASE"/>
    <property type="match status" value="1"/>
</dbReference>
<dbReference type="GO" id="GO:0008983">
    <property type="term" value="F:protein-glutamate O-methyltransferase activity"/>
    <property type="evidence" value="ECO:0007669"/>
    <property type="project" value="UniProtKB-EC"/>
</dbReference>
<reference evidence="8 9" key="1">
    <citation type="submission" date="2016-10" db="EMBL/GenBank/DDBJ databases">
        <authorList>
            <person name="de Groot N.N."/>
        </authorList>
    </citation>
    <scope>NUCLEOTIDE SEQUENCE [LARGE SCALE GENOMIC DNA]</scope>
    <source>
        <strain evidence="8 9">DSM 5885</strain>
    </source>
</reference>
<feature type="binding site" evidence="6">
    <location>
        <position position="116"/>
    </location>
    <ligand>
        <name>S-adenosyl-L-methionine</name>
        <dbReference type="ChEBI" id="CHEBI:59789"/>
    </ligand>
</feature>
<dbReference type="InterPro" id="IPR026024">
    <property type="entry name" value="Chemotaxis_MeTrfase_CheR"/>
</dbReference>
<dbReference type="InterPro" id="IPR022641">
    <property type="entry name" value="CheR_N"/>
</dbReference>
<dbReference type="Pfam" id="PF03705">
    <property type="entry name" value="CheR_N"/>
    <property type="match status" value="1"/>
</dbReference>
<accession>A0A1G8KPG3</accession>
<dbReference type="GO" id="GO:0032259">
    <property type="term" value="P:methylation"/>
    <property type="evidence" value="ECO:0007669"/>
    <property type="project" value="UniProtKB-KW"/>
</dbReference>
<proteinExistence type="predicted"/>
<dbReference type="InterPro" id="IPR000780">
    <property type="entry name" value="CheR_MeTrfase"/>
</dbReference>
<dbReference type="SUPFAM" id="SSF53335">
    <property type="entry name" value="S-adenosyl-L-methionine-dependent methyltransferases"/>
    <property type="match status" value="1"/>
</dbReference>
<dbReference type="PANTHER" id="PTHR24422:SF26">
    <property type="entry name" value="CHEMOTAXIS PROTEIN METHYLTRANSFERASE"/>
    <property type="match status" value="1"/>
</dbReference>
<name>A0A1G8KPG3_9RHOO</name>
<dbReference type="SUPFAM" id="SSF47757">
    <property type="entry name" value="Chemotaxis receptor methyltransferase CheR, N-terminal domain"/>
    <property type="match status" value="1"/>
</dbReference>
<comment type="function">
    <text evidence="5">Methylation of the membrane-bound methyl-accepting chemotaxis proteins (MCP) to form gamma-glutamyl methyl ester residues in MCP.</text>
</comment>
<dbReference type="InterPro" id="IPR050903">
    <property type="entry name" value="Bact_Chemotaxis_MeTrfase"/>
</dbReference>
<dbReference type="CDD" id="cd02440">
    <property type="entry name" value="AdoMet_MTases"/>
    <property type="match status" value="1"/>
</dbReference>
<evidence type="ECO:0000256" key="5">
    <source>
        <dbReference type="PIRNR" id="PIRNR000410"/>
    </source>
</evidence>
<dbReference type="InterPro" id="IPR036804">
    <property type="entry name" value="CheR_N_sf"/>
</dbReference>
<dbReference type="STRING" id="83767.SAMN05660652_03461"/>
<keyword evidence="4 5" id="KW-0949">S-adenosyl-L-methionine</keyword>
<feature type="binding site" evidence="6">
    <location>
        <position position="78"/>
    </location>
    <ligand>
        <name>S-adenosyl-L-methionine</name>
        <dbReference type="ChEBI" id="CHEBI:59789"/>
    </ligand>
</feature>
<feature type="domain" description="CheR-type methyltransferase" evidence="7">
    <location>
        <begin position="1"/>
        <end position="269"/>
    </location>
</feature>